<dbReference type="HOGENOM" id="CLU_1198131_0_0_6"/>
<reference evidence="1" key="1">
    <citation type="journal article" date="2005" name="Proc. Natl. Acad. Sci. U.S.A.">
        <title>The psychrophilic lifestyle as revealed by the genome sequence of Colwellia psychrerythraea 34H through genomic and proteomic analyses.</title>
        <authorList>
            <person name="Methe B.A."/>
            <person name="Nelson K.E."/>
            <person name="Deming J.W."/>
            <person name="Momen B."/>
            <person name="Melamud E."/>
            <person name="Zhang X."/>
            <person name="Moult J."/>
            <person name="Madupu R."/>
            <person name="Nelson W.C."/>
            <person name="Dodson R.J."/>
            <person name="Brinkac L.M."/>
            <person name="Daugherty S.C."/>
            <person name="Durkin A.S."/>
            <person name="DeBoy R.T."/>
            <person name="Kolonay J.F."/>
            <person name="Sullivan S.A."/>
            <person name="Zhou L."/>
            <person name="Davidsen T.M."/>
            <person name="Wu M."/>
            <person name="Huston A.L."/>
            <person name="Lewis M."/>
            <person name="Weaver B."/>
            <person name="Weidman J.F."/>
            <person name="Khouri H."/>
            <person name="Utterback T.R."/>
            <person name="Feldblyum T.V."/>
            <person name="Fraser C.M."/>
        </authorList>
    </citation>
    <scope>NUCLEOTIDE SEQUENCE [LARGE SCALE GENOMIC DNA]</scope>
    <source>
        <strain evidence="1">34H</strain>
    </source>
</reference>
<proteinExistence type="predicted"/>
<organism evidence="1 2">
    <name type="scientific">Colwellia psychrerythraea (strain 34H / ATCC BAA-681)</name>
    <name type="common">Vibrio psychroerythus</name>
    <dbReference type="NCBI Taxonomy" id="167879"/>
    <lineage>
        <taxon>Bacteria</taxon>
        <taxon>Pseudomonadati</taxon>
        <taxon>Pseudomonadota</taxon>
        <taxon>Gammaproteobacteria</taxon>
        <taxon>Alteromonadales</taxon>
        <taxon>Colwelliaceae</taxon>
        <taxon>Colwellia</taxon>
    </lineage>
</organism>
<gene>
    <name evidence="1" type="ordered locus">CPS_3081</name>
</gene>
<dbReference type="Gene3D" id="3.40.190.10">
    <property type="entry name" value="Periplasmic binding protein-like II"/>
    <property type="match status" value="2"/>
</dbReference>
<dbReference type="KEGG" id="cps:CPS_3081"/>
<accession>Q47ZJ1</accession>
<evidence type="ECO:0000313" key="2">
    <source>
        <dbReference type="Proteomes" id="UP000000547"/>
    </source>
</evidence>
<evidence type="ECO:0008006" key="3">
    <source>
        <dbReference type="Google" id="ProtNLM"/>
    </source>
</evidence>
<sequence length="231" mass="26803">MVHISAAEIPSFKINSASSGEKTKSVILMKEIIANLYGRANYQIEFLHTNRQRESVLLQQGKIDAVLARYRDIGDADPNLIRLEPELIKAYAFIVCHKIASCQSYRHTTIGYLHHFQYAKAFCIEQKLNCREFNSKTGLYRAMAEGFIDVMVSYNVNIEILRKIKFDTHIYVKKLKELSFNSYHYLHIKNKSYLKELSHALTKLHQEGVIEKTFERFQNESLANKNITILP</sequence>
<name>Q47ZJ1_COLP3</name>
<dbReference type="Proteomes" id="UP000000547">
    <property type="component" value="Chromosome"/>
</dbReference>
<protein>
    <recommendedName>
        <fullName evidence="3">Solute-binding protein family 3/N-terminal domain-containing protein</fullName>
    </recommendedName>
</protein>
<dbReference type="AlphaFoldDB" id="Q47ZJ1"/>
<evidence type="ECO:0000313" key="1">
    <source>
        <dbReference type="EMBL" id="AAZ27092.1"/>
    </source>
</evidence>
<dbReference type="SUPFAM" id="SSF53850">
    <property type="entry name" value="Periplasmic binding protein-like II"/>
    <property type="match status" value="1"/>
</dbReference>
<dbReference type="EMBL" id="CP000083">
    <property type="protein sequence ID" value="AAZ27092.1"/>
    <property type="molecule type" value="Genomic_DNA"/>
</dbReference>